<dbReference type="AlphaFoldDB" id="A0A562VI23"/>
<sequence>MRNILHEKLHGLGRKGDGKGYRLGTAAAVIATLLGLSSGAEALEIKTGNEDVQVRFDNTLRYTLGLRVAQQNQSVMGDPATSNTDDGDRNFAHGIVNNRIDLLSELDVSYQKRFGIRVSGAGWYDAAYEPPFDNTNPASSNHLDNGQPVAGGFNSRAKRYYLGPNGELLDALLFGKVVVGEIPVNLKVGRHTVYWGEGLLAGGAIHGISYGQSPLDLAKALPLPGIEAKELFRPLNSISAQVQPTSDLTIVGQYFLEWEQMRYPEAGTYLGFSDVMQESAESLIAAPGVRFLRGAPSEPNPFRNWGVGVRYSPEALDGTIGVYYRKTADLQPQVAILPGASSIPGIAGTYYLTYGTNIDIVGVSLSKQLLGVSVGAELSHRWNMPLNSNAVVVASAPTDGQTFGARGNTWHGVLNFLGLINKTPIFDSAQWITEFTWNHLEKVTQNRAALKSSDVGYNAIDQVSKDFFGGALVFIPTWFQVVPGVDMTLPFSYGQGISGNSAVAAGGNHDSGSWSAGLGFDVFTKYKVDLKYVNFFGQIEGGVANDLGSAGLKDRDMVTLTLRTTF</sequence>
<dbReference type="Proteomes" id="UP000319449">
    <property type="component" value="Unassembled WGS sequence"/>
</dbReference>
<name>A0A562VI23_9BACT</name>
<gene>
    <name evidence="1" type="ORF">JN12_03027</name>
</gene>
<keyword evidence="2" id="KW-1185">Reference proteome</keyword>
<evidence type="ECO:0000313" key="2">
    <source>
        <dbReference type="Proteomes" id="UP000319449"/>
    </source>
</evidence>
<comment type="caution">
    <text evidence="1">The sequence shown here is derived from an EMBL/GenBank/DDBJ whole genome shotgun (WGS) entry which is preliminary data.</text>
</comment>
<dbReference type="Pfam" id="PF06980">
    <property type="entry name" value="DUF1302"/>
    <property type="match status" value="1"/>
</dbReference>
<protein>
    <submittedName>
        <fullName evidence="1">Uncharacterized protein DUF1302</fullName>
    </submittedName>
</protein>
<proteinExistence type="predicted"/>
<accession>A0A562VI23</accession>
<organism evidence="1 2">
    <name type="scientific">Geobacter argillaceus</name>
    <dbReference type="NCBI Taxonomy" id="345631"/>
    <lineage>
        <taxon>Bacteria</taxon>
        <taxon>Pseudomonadati</taxon>
        <taxon>Thermodesulfobacteriota</taxon>
        <taxon>Desulfuromonadia</taxon>
        <taxon>Geobacterales</taxon>
        <taxon>Geobacteraceae</taxon>
        <taxon>Geobacter</taxon>
    </lineage>
</organism>
<dbReference type="EMBL" id="VLLN01000021">
    <property type="protein sequence ID" value="TWJ17488.1"/>
    <property type="molecule type" value="Genomic_DNA"/>
</dbReference>
<evidence type="ECO:0000313" key="1">
    <source>
        <dbReference type="EMBL" id="TWJ17488.1"/>
    </source>
</evidence>
<dbReference type="InterPro" id="IPR010727">
    <property type="entry name" value="DUF1302"/>
</dbReference>
<reference evidence="1 2" key="1">
    <citation type="submission" date="2019-07" db="EMBL/GenBank/DDBJ databases">
        <title>Genomic Encyclopedia of Archaeal and Bacterial Type Strains, Phase II (KMG-II): from individual species to whole genera.</title>
        <authorList>
            <person name="Goeker M."/>
        </authorList>
    </citation>
    <scope>NUCLEOTIDE SEQUENCE [LARGE SCALE GENOMIC DNA]</scope>
    <source>
        <strain evidence="1 2">ATCC BAA-1139</strain>
    </source>
</reference>
<dbReference type="OrthoDB" id="5499740at2"/>
<dbReference type="RefSeq" id="WP_145024243.1">
    <property type="nucleotide sequence ID" value="NZ_VLLN01000021.1"/>
</dbReference>